<reference evidence="8" key="1">
    <citation type="submission" date="2021-10" db="EMBL/GenBank/DDBJ databases">
        <title>De novo Genome Assembly of Clathrus columnatus (Basidiomycota, Fungi) Using Illumina and Nanopore Sequence Data.</title>
        <authorList>
            <person name="Ogiso-Tanaka E."/>
            <person name="Itagaki H."/>
            <person name="Hosoya T."/>
            <person name="Hosaka K."/>
        </authorList>
    </citation>
    <scope>NUCLEOTIDE SEQUENCE</scope>
    <source>
        <strain evidence="8">MO-923</strain>
    </source>
</reference>
<comment type="similarity">
    <text evidence="1">Belongs to the eukaryotic ribosomal protein eS21 family.</text>
</comment>
<evidence type="ECO:0000313" key="9">
    <source>
        <dbReference type="Proteomes" id="UP001050691"/>
    </source>
</evidence>
<proteinExistence type="inferred from homology"/>
<dbReference type="InterPro" id="IPR038579">
    <property type="entry name" value="Ribosomal_eS21_sf"/>
</dbReference>
<evidence type="ECO:0000256" key="2">
    <source>
        <dbReference type="ARBA" id="ARBA00022741"/>
    </source>
</evidence>
<dbReference type="InterPro" id="IPR001931">
    <property type="entry name" value="Ribosomal_eS21"/>
</dbReference>
<dbReference type="GO" id="GO:0022626">
    <property type="term" value="C:cytosolic ribosome"/>
    <property type="evidence" value="ECO:0007669"/>
    <property type="project" value="UniProtKB-ARBA"/>
</dbReference>
<dbReference type="InterPro" id="IPR017871">
    <property type="entry name" value="ABC_transporter-like_CS"/>
</dbReference>
<dbReference type="GO" id="GO:0005524">
    <property type="term" value="F:ATP binding"/>
    <property type="evidence" value="ECO:0007669"/>
    <property type="project" value="UniProtKB-KW"/>
</dbReference>
<evidence type="ECO:0000256" key="3">
    <source>
        <dbReference type="ARBA" id="ARBA00022840"/>
    </source>
</evidence>
<dbReference type="AlphaFoldDB" id="A0AAV5ABY3"/>
<gene>
    <name evidence="8" type="ORF">Clacol_006392</name>
</gene>
<evidence type="ECO:0000313" key="8">
    <source>
        <dbReference type="EMBL" id="GJJ12151.1"/>
    </source>
</evidence>
<dbReference type="FunFam" id="3.30.1230.20:FF:000001">
    <property type="entry name" value="40S ribosomal protein S21"/>
    <property type="match status" value="1"/>
</dbReference>
<dbReference type="Gene3D" id="3.30.1230.20">
    <property type="match status" value="1"/>
</dbReference>
<dbReference type="GO" id="GO:1990904">
    <property type="term" value="C:ribonucleoprotein complex"/>
    <property type="evidence" value="ECO:0007669"/>
    <property type="project" value="UniProtKB-KW"/>
</dbReference>
<dbReference type="EMBL" id="BPWL01000007">
    <property type="protein sequence ID" value="GJJ12151.1"/>
    <property type="molecule type" value="Genomic_DNA"/>
</dbReference>
<dbReference type="Pfam" id="PF01249">
    <property type="entry name" value="Ribosomal_S21e"/>
    <property type="match status" value="1"/>
</dbReference>
<dbReference type="InterPro" id="IPR003439">
    <property type="entry name" value="ABC_transporter-like_ATP-bd"/>
</dbReference>
<dbReference type="PANTHER" id="PTHR43119:SF1">
    <property type="entry name" value="ABC TRANSPORTER DOMAIN-CONTAINING PROTEIN"/>
    <property type="match status" value="1"/>
</dbReference>
<name>A0AAV5ABY3_9AGAM</name>
<dbReference type="PROSITE" id="PS00211">
    <property type="entry name" value="ABC_TRANSPORTER_1"/>
    <property type="match status" value="1"/>
</dbReference>
<keyword evidence="4" id="KW-0689">Ribosomal protein</keyword>
<dbReference type="SMART" id="SM00382">
    <property type="entry name" value="AAA"/>
    <property type="match status" value="1"/>
</dbReference>
<keyword evidence="9" id="KW-1185">Reference proteome</keyword>
<dbReference type="Pfam" id="PF00005">
    <property type="entry name" value="ABC_tran"/>
    <property type="match status" value="1"/>
</dbReference>
<organism evidence="8 9">
    <name type="scientific">Clathrus columnatus</name>
    <dbReference type="NCBI Taxonomy" id="1419009"/>
    <lineage>
        <taxon>Eukaryota</taxon>
        <taxon>Fungi</taxon>
        <taxon>Dikarya</taxon>
        <taxon>Basidiomycota</taxon>
        <taxon>Agaricomycotina</taxon>
        <taxon>Agaricomycetes</taxon>
        <taxon>Phallomycetidae</taxon>
        <taxon>Phallales</taxon>
        <taxon>Clathraceae</taxon>
        <taxon>Clathrus</taxon>
    </lineage>
</organism>
<evidence type="ECO:0000256" key="6">
    <source>
        <dbReference type="SAM" id="MobiDB-lite"/>
    </source>
</evidence>
<keyword evidence="2" id="KW-0547">Nucleotide-binding</keyword>
<evidence type="ECO:0000256" key="1">
    <source>
        <dbReference type="ARBA" id="ARBA00010228"/>
    </source>
</evidence>
<feature type="domain" description="ABC transporter" evidence="7">
    <location>
        <begin position="79"/>
        <end position="335"/>
    </location>
</feature>
<comment type="caution">
    <text evidence="8">The sequence shown here is derived from an EMBL/GenBank/DDBJ whole genome shotgun (WGS) entry which is preliminary data.</text>
</comment>
<dbReference type="Gene3D" id="3.40.50.300">
    <property type="entry name" value="P-loop containing nucleotide triphosphate hydrolases"/>
    <property type="match status" value="1"/>
</dbReference>
<dbReference type="InterPro" id="IPR027417">
    <property type="entry name" value="P-loop_NTPase"/>
</dbReference>
<keyword evidence="3" id="KW-0067">ATP-binding</keyword>
<feature type="compositionally biased region" description="Low complexity" evidence="6">
    <location>
        <begin position="323"/>
        <end position="339"/>
    </location>
</feature>
<dbReference type="InterPro" id="IPR003593">
    <property type="entry name" value="AAA+_ATPase"/>
</dbReference>
<dbReference type="GO" id="GO:0006412">
    <property type="term" value="P:translation"/>
    <property type="evidence" value="ECO:0007669"/>
    <property type="project" value="InterPro"/>
</dbReference>
<dbReference type="PROSITE" id="PS50893">
    <property type="entry name" value="ABC_TRANSPORTER_2"/>
    <property type="match status" value="1"/>
</dbReference>
<dbReference type="GO" id="GO:0042274">
    <property type="term" value="P:ribosomal small subunit biogenesis"/>
    <property type="evidence" value="ECO:0007669"/>
    <property type="project" value="UniProtKB-ARBA"/>
</dbReference>
<protein>
    <recommendedName>
        <fullName evidence="7">ABC transporter domain-containing protein</fullName>
    </recommendedName>
</protein>
<dbReference type="Proteomes" id="UP001050691">
    <property type="component" value="Unassembled WGS sequence"/>
</dbReference>
<dbReference type="PANTHER" id="PTHR43119">
    <property type="entry name" value="ABC TRANSPORT PROTEIN ATP-BINDING COMPONENT-RELATED"/>
    <property type="match status" value="1"/>
</dbReference>
<sequence>MENNEGVLVDLYIPRKCAATNRLITAKDHASVQINIVDVDADGKALPTSTTFALCGQVRAMAESDDSINRLATKAGFLLSAKGLACARTDGHNIFENISFELREGDILVLSGRSGSGKTTVLKCLSHLNVYQGEVLLHGRKVSDYSIPTYRTRVLYVPQRPSLLPSTPREFVKLVLSYSSRKSKSDSKSQTNSRFDIYTGNGKGSVVMGPIQLAEEWGIDEELWDRPWISLSGGESQRIALAVAVGLPGAEILLLDEPTSALDAETTLLVENTLQQLVQDKNSSVKGLIWITHSEEQSRRIGTRFLYLDEGSCLENVEMGLPSSHSRSSTNASNSNSSL</sequence>
<dbReference type="SUPFAM" id="SSF52540">
    <property type="entry name" value="P-loop containing nucleoside triphosphate hydrolases"/>
    <property type="match status" value="1"/>
</dbReference>
<dbReference type="GO" id="GO:0016887">
    <property type="term" value="F:ATP hydrolysis activity"/>
    <property type="evidence" value="ECO:0007669"/>
    <property type="project" value="InterPro"/>
</dbReference>
<evidence type="ECO:0000259" key="7">
    <source>
        <dbReference type="PROSITE" id="PS50893"/>
    </source>
</evidence>
<evidence type="ECO:0000256" key="5">
    <source>
        <dbReference type="ARBA" id="ARBA00023274"/>
    </source>
</evidence>
<keyword evidence="5" id="KW-0687">Ribonucleoprotein</keyword>
<dbReference type="GO" id="GO:0003735">
    <property type="term" value="F:structural constituent of ribosome"/>
    <property type="evidence" value="ECO:0007669"/>
    <property type="project" value="InterPro"/>
</dbReference>
<feature type="region of interest" description="Disordered" evidence="6">
    <location>
        <begin position="319"/>
        <end position="339"/>
    </location>
</feature>
<accession>A0AAV5ABY3</accession>
<evidence type="ECO:0000256" key="4">
    <source>
        <dbReference type="ARBA" id="ARBA00022980"/>
    </source>
</evidence>